<keyword evidence="2" id="KW-1185">Reference proteome</keyword>
<organism evidence="1 2">
    <name type="scientific">Nezara viridula</name>
    <name type="common">Southern green stink bug</name>
    <name type="synonym">Cimex viridulus</name>
    <dbReference type="NCBI Taxonomy" id="85310"/>
    <lineage>
        <taxon>Eukaryota</taxon>
        <taxon>Metazoa</taxon>
        <taxon>Ecdysozoa</taxon>
        <taxon>Arthropoda</taxon>
        <taxon>Hexapoda</taxon>
        <taxon>Insecta</taxon>
        <taxon>Pterygota</taxon>
        <taxon>Neoptera</taxon>
        <taxon>Paraneoptera</taxon>
        <taxon>Hemiptera</taxon>
        <taxon>Heteroptera</taxon>
        <taxon>Panheteroptera</taxon>
        <taxon>Pentatomomorpha</taxon>
        <taxon>Pentatomoidea</taxon>
        <taxon>Pentatomidae</taxon>
        <taxon>Pentatominae</taxon>
        <taxon>Nezara</taxon>
    </lineage>
</organism>
<accession>A0A9P0HGN7</accession>
<name>A0A9P0HGN7_NEZVI</name>
<sequence>MKKRKFLQPSYRILCLKIPTTWRKVLWTKN</sequence>
<evidence type="ECO:0000313" key="2">
    <source>
        <dbReference type="Proteomes" id="UP001152798"/>
    </source>
</evidence>
<evidence type="ECO:0000313" key="1">
    <source>
        <dbReference type="EMBL" id="CAH1401241.1"/>
    </source>
</evidence>
<protein>
    <submittedName>
        <fullName evidence="1">Uncharacterized protein</fullName>
    </submittedName>
</protein>
<proteinExistence type="predicted"/>
<dbReference type="AlphaFoldDB" id="A0A9P0HGN7"/>
<dbReference type="Proteomes" id="UP001152798">
    <property type="component" value="Chromosome 5"/>
</dbReference>
<reference evidence="1" key="1">
    <citation type="submission" date="2022-01" db="EMBL/GenBank/DDBJ databases">
        <authorList>
            <person name="King R."/>
        </authorList>
    </citation>
    <scope>NUCLEOTIDE SEQUENCE</scope>
</reference>
<dbReference type="EMBL" id="OV725081">
    <property type="protein sequence ID" value="CAH1401241.1"/>
    <property type="molecule type" value="Genomic_DNA"/>
</dbReference>
<gene>
    <name evidence="1" type="ORF">NEZAVI_LOCUS10306</name>
</gene>